<dbReference type="Proteomes" id="UP000605986">
    <property type="component" value="Unassembled WGS sequence"/>
</dbReference>
<keyword evidence="1" id="KW-0732">Signal</keyword>
<comment type="caution">
    <text evidence="2">The sequence shown here is derived from an EMBL/GenBank/DDBJ whole genome shotgun (WGS) entry which is preliminary data.</text>
</comment>
<evidence type="ECO:0000256" key="1">
    <source>
        <dbReference type="SAM" id="SignalP"/>
    </source>
</evidence>
<gene>
    <name evidence="2" type="ORF">F53441_5100</name>
</gene>
<dbReference type="AlphaFoldDB" id="A0A8H4P119"/>
<dbReference type="EMBL" id="JAADJG010000202">
    <property type="protein sequence ID" value="KAF4452026.1"/>
    <property type="molecule type" value="Genomic_DNA"/>
</dbReference>
<evidence type="ECO:0000313" key="2">
    <source>
        <dbReference type="EMBL" id="KAF4452026.1"/>
    </source>
</evidence>
<reference evidence="2" key="1">
    <citation type="submission" date="2020-01" db="EMBL/GenBank/DDBJ databases">
        <title>Identification and distribution of gene clusters putatively required for synthesis of sphingolipid metabolism inhibitors in phylogenetically diverse species of the filamentous fungus Fusarium.</title>
        <authorList>
            <person name="Kim H.-S."/>
            <person name="Busman M."/>
            <person name="Brown D.W."/>
            <person name="Divon H."/>
            <person name="Uhlig S."/>
            <person name="Proctor R.H."/>
        </authorList>
    </citation>
    <scope>NUCLEOTIDE SEQUENCE</scope>
    <source>
        <strain evidence="2">NRRL 53441</strain>
    </source>
</reference>
<feature type="chain" id="PRO_5034277738" evidence="1">
    <location>
        <begin position="25"/>
        <end position="111"/>
    </location>
</feature>
<protein>
    <submittedName>
        <fullName evidence="2">Uncharacterized protein</fullName>
    </submittedName>
</protein>
<proteinExistence type="predicted"/>
<organism evidence="2 3">
    <name type="scientific">Fusarium austroafricanum</name>
    <dbReference type="NCBI Taxonomy" id="2364996"/>
    <lineage>
        <taxon>Eukaryota</taxon>
        <taxon>Fungi</taxon>
        <taxon>Dikarya</taxon>
        <taxon>Ascomycota</taxon>
        <taxon>Pezizomycotina</taxon>
        <taxon>Sordariomycetes</taxon>
        <taxon>Hypocreomycetidae</taxon>
        <taxon>Hypocreales</taxon>
        <taxon>Nectriaceae</taxon>
        <taxon>Fusarium</taxon>
        <taxon>Fusarium concolor species complex</taxon>
    </lineage>
</organism>
<accession>A0A8H4P119</accession>
<feature type="signal peptide" evidence="1">
    <location>
        <begin position="1"/>
        <end position="24"/>
    </location>
</feature>
<dbReference type="OrthoDB" id="5104748at2759"/>
<evidence type="ECO:0000313" key="3">
    <source>
        <dbReference type="Proteomes" id="UP000605986"/>
    </source>
</evidence>
<keyword evidence="3" id="KW-1185">Reference proteome</keyword>
<name>A0A8H4P119_9HYPO</name>
<sequence>MEQPLLSTGLAPLFLMHILLPTLQRRHNHPNTDQDLSGKSHRLYYHARSASRPNLEAPIISSSILSPQVHGRSASSVVPVPRSARQPRHSTCPFSAQGTLLITTSAVLEVI</sequence>